<feature type="signal peptide" evidence="1">
    <location>
        <begin position="1"/>
        <end position="16"/>
    </location>
</feature>
<reference evidence="2 3" key="1">
    <citation type="submission" date="2014-04" db="EMBL/GenBank/DDBJ databases">
        <authorList>
            <consortium name="DOE Joint Genome Institute"/>
            <person name="Kuo A."/>
            <person name="Martino E."/>
            <person name="Perotto S."/>
            <person name="Kohler A."/>
            <person name="Nagy L.G."/>
            <person name="Floudas D."/>
            <person name="Copeland A."/>
            <person name="Barry K.W."/>
            <person name="Cichocki N."/>
            <person name="Veneault-Fourrey C."/>
            <person name="LaButti K."/>
            <person name="Lindquist E.A."/>
            <person name="Lipzen A."/>
            <person name="Lundell T."/>
            <person name="Morin E."/>
            <person name="Murat C."/>
            <person name="Sun H."/>
            <person name="Tunlid A."/>
            <person name="Henrissat B."/>
            <person name="Grigoriev I.V."/>
            <person name="Hibbett D.S."/>
            <person name="Martin F."/>
            <person name="Nordberg H.P."/>
            <person name="Cantor M.N."/>
            <person name="Hua S.X."/>
        </authorList>
    </citation>
    <scope>NUCLEOTIDE SEQUENCE [LARGE SCALE GENOMIC DNA]</scope>
    <source>
        <strain evidence="2 3">Zn</strain>
    </source>
</reference>
<evidence type="ECO:0000313" key="3">
    <source>
        <dbReference type="Proteomes" id="UP000054321"/>
    </source>
</evidence>
<dbReference type="EMBL" id="KN832890">
    <property type="protein sequence ID" value="KIM94372.1"/>
    <property type="molecule type" value="Genomic_DNA"/>
</dbReference>
<evidence type="ECO:0000256" key="1">
    <source>
        <dbReference type="SAM" id="SignalP"/>
    </source>
</evidence>
<feature type="chain" id="PRO_5002176247" description="SMP-30/Gluconolactonase/LRE-like region domain-containing protein" evidence="1">
    <location>
        <begin position="17"/>
        <end position="396"/>
    </location>
</feature>
<dbReference type="SUPFAM" id="SSF63829">
    <property type="entry name" value="Calcium-dependent phosphotriesterase"/>
    <property type="match status" value="1"/>
</dbReference>
<protein>
    <recommendedName>
        <fullName evidence="4">SMP-30/Gluconolactonase/LRE-like region domain-containing protein</fullName>
    </recommendedName>
</protein>
<name>A0A0C3CXG2_OIDMZ</name>
<dbReference type="Gene3D" id="2.130.10.10">
    <property type="entry name" value="YVTN repeat-like/Quinoprotein amine dehydrogenase"/>
    <property type="match status" value="1"/>
</dbReference>
<sequence length="396" mass="40723">MKAFTAGVVLAASVSAQSSATIYSVATTIPWSPKAPSSVDQSTVYNGTYYLSDRTNAGVHVVSLANNTQTKLITGFYSGLVNGTLTPSISGPDGMIVLPARNELWVGDGDGTVKVIDLFTSTIVGSINTTSAKRADEFGYDPANNIVVVTNPNENPPYVSVISATNRTVIGRIMFPNVTELEQPVFNPTDGLFYVSVPSSGHNPGGSICTLDIATLSIAHTYQLPNCVPAGIVFGPKNHLFIGCSESQITDYGYAASYIMDVSTGNVISNISGLAGIDQVAYDSAANLFYASAYQNLGAGNTPLPQIAVVNASSGTLVQTLPTDNVTAHSVAVDGTTGLMLIPIKSQGIVAYDLKAGVMGSGSSPANGTTTGGAAKGSVEVLMASIVVGIAAFAML</sequence>
<evidence type="ECO:0000313" key="2">
    <source>
        <dbReference type="EMBL" id="KIM94372.1"/>
    </source>
</evidence>
<dbReference type="OrthoDB" id="3592093at2759"/>
<gene>
    <name evidence="2" type="ORF">OIDMADRAFT_60702</name>
</gene>
<dbReference type="AlphaFoldDB" id="A0A0C3CXG2"/>
<accession>A0A0C3CXG2</accession>
<organism evidence="2 3">
    <name type="scientific">Oidiodendron maius (strain Zn)</name>
    <dbReference type="NCBI Taxonomy" id="913774"/>
    <lineage>
        <taxon>Eukaryota</taxon>
        <taxon>Fungi</taxon>
        <taxon>Dikarya</taxon>
        <taxon>Ascomycota</taxon>
        <taxon>Pezizomycotina</taxon>
        <taxon>Leotiomycetes</taxon>
        <taxon>Leotiomycetes incertae sedis</taxon>
        <taxon>Myxotrichaceae</taxon>
        <taxon>Oidiodendron</taxon>
    </lineage>
</organism>
<dbReference type="InterPro" id="IPR015943">
    <property type="entry name" value="WD40/YVTN_repeat-like_dom_sf"/>
</dbReference>
<dbReference type="HOGENOM" id="CLU_040327_0_0_1"/>
<keyword evidence="1" id="KW-0732">Signal</keyword>
<reference evidence="3" key="2">
    <citation type="submission" date="2015-01" db="EMBL/GenBank/DDBJ databases">
        <title>Evolutionary Origins and Diversification of the Mycorrhizal Mutualists.</title>
        <authorList>
            <consortium name="DOE Joint Genome Institute"/>
            <consortium name="Mycorrhizal Genomics Consortium"/>
            <person name="Kohler A."/>
            <person name="Kuo A."/>
            <person name="Nagy L.G."/>
            <person name="Floudas D."/>
            <person name="Copeland A."/>
            <person name="Barry K.W."/>
            <person name="Cichocki N."/>
            <person name="Veneault-Fourrey C."/>
            <person name="LaButti K."/>
            <person name="Lindquist E.A."/>
            <person name="Lipzen A."/>
            <person name="Lundell T."/>
            <person name="Morin E."/>
            <person name="Murat C."/>
            <person name="Riley R."/>
            <person name="Ohm R."/>
            <person name="Sun H."/>
            <person name="Tunlid A."/>
            <person name="Henrissat B."/>
            <person name="Grigoriev I.V."/>
            <person name="Hibbett D.S."/>
            <person name="Martin F."/>
        </authorList>
    </citation>
    <scope>NUCLEOTIDE SEQUENCE [LARGE SCALE GENOMIC DNA]</scope>
    <source>
        <strain evidence="3">Zn</strain>
    </source>
</reference>
<evidence type="ECO:0008006" key="4">
    <source>
        <dbReference type="Google" id="ProtNLM"/>
    </source>
</evidence>
<keyword evidence="3" id="KW-1185">Reference proteome</keyword>
<dbReference type="Proteomes" id="UP000054321">
    <property type="component" value="Unassembled WGS sequence"/>
</dbReference>
<proteinExistence type="predicted"/>
<dbReference type="InParanoid" id="A0A0C3CXG2"/>